<evidence type="ECO:0000313" key="7">
    <source>
        <dbReference type="EMBL" id="KAJ7327757.1"/>
    </source>
</evidence>
<dbReference type="PROSITE" id="PS50125">
    <property type="entry name" value="GUANYLATE_CYCLASE_2"/>
    <property type="match status" value="1"/>
</dbReference>
<dbReference type="EC" id="4.6.1.2" evidence="1"/>
<dbReference type="GO" id="GO:0008074">
    <property type="term" value="C:guanylate cyclase complex, soluble"/>
    <property type="evidence" value="ECO:0007669"/>
    <property type="project" value="TreeGrafter"/>
</dbReference>
<keyword evidence="3 5" id="KW-0456">Lyase</keyword>
<dbReference type="InterPro" id="IPR001054">
    <property type="entry name" value="A/G_cyclase"/>
</dbReference>
<sequence length="254" mass="28389">MEQLKTELQKASEELTQEKHKTVDLLESIFPRDVAKKLIHRQPVPARFINDVTILFSDIVGFTSICGKCAAMDVVNMLESLFTEFDRKCGQLHLTKIETIGDAYVVAGGLQNNCGTADDAVKVSLMALRMIDVTESVLSPEGLPLKMRIGLHTGSVLSGVVGAKMPRYCLFGNNVTVANKMESDSEAGKINISLTTYSLTCNHAAFQFIPRPVHVCKRVSRDVLSERRYFLQWRPGHEPPAVKSRRFQKWLIHS</sequence>
<evidence type="ECO:0000256" key="1">
    <source>
        <dbReference type="ARBA" id="ARBA00012202"/>
    </source>
</evidence>
<dbReference type="PROSITE" id="PS00452">
    <property type="entry name" value="GUANYLATE_CYCLASE_1"/>
    <property type="match status" value="1"/>
</dbReference>
<dbReference type="InterPro" id="IPR011645">
    <property type="entry name" value="HNOB_dom_associated"/>
</dbReference>
<evidence type="ECO:0000256" key="4">
    <source>
        <dbReference type="ARBA" id="ARBA00023293"/>
    </source>
</evidence>
<dbReference type="Gene3D" id="6.10.250.780">
    <property type="match status" value="1"/>
</dbReference>
<dbReference type="SUPFAM" id="SSF55073">
    <property type="entry name" value="Nucleotide cyclase"/>
    <property type="match status" value="1"/>
</dbReference>
<dbReference type="AlphaFoldDB" id="A0A9X0CD75"/>
<dbReference type="Proteomes" id="UP001163046">
    <property type="component" value="Unassembled WGS sequence"/>
</dbReference>
<dbReference type="OrthoDB" id="6127067at2759"/>
<protein>
    <recommendedName>
        <fullName evidence="1">guanylate cyclase</fullName>
        <ecNumber evidence="1">4.6.1.2</ecNumber>
    </recommendedName>
</protein>
<reference evidence="7" key="1">
    <citation type="submission" date="2023-01" db="EMBL/GenBank/DDBJ databases">
        <title>Genome assembly of the deep-sea coral Lophelia pertusa.</title>
        <authorList>
            <person name="Herrera S."/>
            <person name="Cordes E."/>
        </authorList>
    </citation>
    <scope>NUCLEOTIDE SEQUENCE</scope>
    <source>
        <strain evidence="7">USNM1676648</strain>
        <tissue evidence="7">Polyp</tissue>
    </source>
</reference>
<gene>
    <name evidence="7" type="primary">GUCY1A2_2</name>
    <name evidence="7" type="ORF">OS493_026636</name>
</gene>
<dbReference type="GO" id="GO:0000166">
    <property type="term" value="F:nucleotide binding"/>
    <property type="evidence" value="ECO:0007669"/>
    <property type="project" value="UniProtKB-KW"/>
</dbReference>
<evidence type="ECO:0000256" key="3">
    <source>
        <dbReference type="ARBA" id="ARBA00023239"/>
    </source>
</evidence>
<dbReference type="GO" id="GO:0004383">
    <property type="term" value="F:guanylate cyclase activity"/>
    <property type="evidence" value="ECO:0007669"/>
    <property type="project" value="UniProtKB-EC"/>
</dbReference>
<dbReference type="PANTHER" id="PTHR45655">
    <property type="entry name" value="GUANYLATE CYCLASE SOLUBLE SUBUNIT BETA-2"/>
    <property type="match status" value="1"/>
</dbReference>
<feature type="domain" description="Guanylate cyclase" evidence="6">
    <location>
        <begin position="53"/>
        <end position="182"/>
    </location>
</feature>
<comment type="similarity">
    <text evidence="5">Belongs to the adenylyl cyclase class-4/guanylyl cyclase family.</text>
</comment>
<proteinExistence type="inferred from homology"/>
<accession>A0A9X0CD75</accession>
<dbReference type="GO" id="GO:0070482">
    <property type="term" value="P:response to oxygen levels"/>
    <property type="evidence" value="ECO:0007669"/>
    <property type="project" value="TreeGrafter"/>
</dbReference>
<dbReference type="EMBL" id="MU827800">
    <property type="protein sequence ID" value="KAJ7327757.1"/>
    <property type="molecule type" value="Genomic_DNA"/>
</dbReference>
<dbReference type="Gene3D" id="3.30.70.1230">
    <property type="entry name" value="Nucleotide cyclase"/>
    <property type="match status" value="1"/>
</dbReference>
<dbReference type="Pfam" id="PF07701">
    <property type="entry name" value="HNOBA"/>
    <property type="match status" value="1"/>
</dbReference>
<dbReference type="Pfam" id="PF00211">
    <property type="entry name" value="Guanylate_cyc"/>
    <property type="match status" value="1"/>
</dbReference>
<evidence type="ECO:0000256" key="5">
    <source>
        <dbReference type="RuleBase" id="RU000405"/>
    </source>
</evidence>
<keyword evidence="4" id="KW-0141">cGMP biosynthesis</keyword>
<dbReference type="PANTHER" id="PTHR45655:SF6">
    <property type="entry name" value="HEAD-SPECIFIC GUANYLATE CYCLASE"/>
    <property type="match status" value="1"/>
</dbReference>
<dbReference type="CDD" id="cd07302">
    <property type="entry name" value="CHD"/>
    <property type="match status" value="1"/>
</dbReference>
<keyword evidence="2" id="KW-0547">Nucleotide-binding</keyword>
<dbReference type="InterPro" id="IPR018297">
    <property type="entry name" value="A/G_cyclase_CS"/>
</dbReference>
<evidence type="ECO:0000259" key="6">
    <source>
        <dbReference type="PROSITE" id="PS50125"/>
    </source>
</evidence>
<organism evidence="7 8">
    <name type="scientific">Desmophyllum pertusum</name>
    <dbReference type="NCBI Taxonomy" id="174260"/>
    <lineage>
        <taxon>Eukaryota</taxon>
        <taxon>Metazoa</taxon>
        <taxon>Cnidaria</taxon>
        <taxon>Anthozoa</taxon>
        <taxon>Hexacorallia</taxon>
        <taxon>Scleractinia</taxon>
        <taxon>Caryophylliina</taxon>
        <taxon>Caryophylliidae</taxon>
        <taxon>Desmophyllum</taxon>
    </lineage>
</organism>
<dbReference type="SMART" id="SM00044">
    <property type="entry name" value="CYCc"/>
    <property type="match status" value="1"/>
</dbReference>
<dbReference type="InterPro" id="IPR029787">
    <property type="entry name" value="Nucleotide_cyclase"/>
</dbReference>
<comment type="caution">
    <text evidence="7">The sequence shown here is derived from an EMBL/GenBank/DDBJ whole genome shotgun (WGS) entry which is preliminary data.</text>
</comment>
<dbReference type="GO" id="GO:0019934">
    <property type="term" value="P:cGMP-mediated signaling"/>
    <property type="evidence" value="ECO:0007669"/>
    <property type="project" value="TreeGrafter"/>
</dbReference>
<keyword evidence="8" id="KW-1185">Reference proteome</keyword>
<evidence type="ECO:0000313" key="8">
    <source>
        <dbReference type="Proteomes" id="UP001163046"/>
    </source>
</evidence>
<evidence type="ECO:0000256" key="2">
    <source>
        <dbReference type="ARBA" id="ARBA00022741"/>
    </source>
</evidence>
<name>A0A9X0CD75_9CNID</name>